<reference evidence="2" key="1">
    <citation type="journal article" date="2021" name="Proc. Natl. Acad. Sci. U.S.A.">
        <title>A Catalog of Tens of Thousands of Viruses from Human Metagenomes Reveals Hidden Associations with Chronic Diseases.</title>
        <authorList>
            <person name="Tisza M.J."/>
            <person name="Buck C.B."/>
        </authorList>
    </citation>
    <scope>NUCLEOTIDE SEQUENCE</scope>
    <source>
        <strain evidence="2">CtwrX9</strain>
    </source>
</reference>
<dbReference type="InterPro" id="IPR058154">
    <property type="entry name" value="Bxb1_TTP-like"/>
</dbReference>
<protein>
    <submittedName>
        <fullName evidence="2">Tail protein</fullName>
    </submittedName>
</protein>
<feature type="compositionally biased region" description="Gly residues" evidence="1">
    <location>
        <begin position="186"/>
        <end position="195"/>
    </location>
</feature>
<evidence type="ECO:0000256" key="1">
    <source>
        <dbReference type="SAM" id="MobiDB-lite"/>
    </source>
</evidence>
<accession>A0A8S5PV95</accession>
<dbReference type="EMBL" id="BK015508">
    <property type="protein sequence ID" value="DAE10365.1"/>
    <property type="molecule type" value="Genomic_DNA"/>
</dbReference>
<sequence length="195" mass="20724">MSNAQNVSTAKPKVGGAVYSAPLGTELPKDATSELDTAFKGLGYISEDGLTNENSPESENIKAWGGDIVAAVQTEKSDSFTYTLIEATNVEVLKEVYGQDNVTGTLEEGISIKANAKELEEHCLVVDMIMKGGILKRIVIPSGKVSEIGEISYVDDEAIGYETTIQAIPDSEDNTHYEYIQKPSGGNDGGGEVEG</sequence>
<evidence type="ECO:0000313" key="2">
    <source>
        <dbReference type="EMBL" id="DAE10365.1"/>
    </source>
</evidence>
<proteinExistence type="predicted"/>
<dbReference type="Pfam" id="PF25681">
    <property type="entry name" value="Phage_TTP_17"/>
    <property type="match status" value="1"/>
</dbReference>
<feature type="region of interest" description="Disordered" evidence="1">
    <location>
        <begin position="172"/>
        <end position="195"/>
    </location>
</feature>
<name>A0A8S5PV95_9CAUD</name>
<organism evidence="2">
    <name type="scientific">Siphoviridae sp. ctwrX9</name>
    <dbReference type="NCBI Taxonomy" id="2825735"/>
    <lineage>
        <taxon>Viruses</taxon>
        <taxon>Duplodnaviria</taxon>
        <taxon>Heunggongvirae</taxon>
        <taxon>Uroviricota</taxon>
        <taxon>Caudoviricetes</taxon>
    </lineage>
</organism>